<dbReference type="GO" id="GO:0006289">
    <property type="term" value="P:nucleotide-excision repair"/>
    <property type="evidence" value="ECO:0007669"/>
    <property type="project" value="InterPro"/>
</dbReference>
<reference evidence="4 5" key="1">
    <citation type="submission" date="2018-10" db="EMBL/GenBank/DDBJ databases">
        <title>Genomic Encyclopedia of Archaeal and Bacterial Type Strains, Phase II (KMG-II): from individual species to whole genera.</title>
        <authorList>
            <person name="Goeker M."/>
        </authorList>
    </citation>
    <scope>NUCLEOTIDE SEQUENCE [LARGE SCALE GENOMIC DNA]</scope>
    <source>
        <strain evidence="4 5">DSM 18602</strain>
    </source>
</reference>
<dbReference type="SMART" id="SM00465">
    <property type="entry name" value="GIYc"/>
    <property type="match status" value="1"/>
</dbReference>
<dbReference type="OrthoDB" id="9803913at2"/>
<dbReference type="PANTHER" id="PTHR30231:SF41">
    <property type="entry name" value="DNA POLYMERASE III SUBUNIT EPSILON"/>
    <property type="match status" value="1"/>
</dbReference>
<dbReference type="PROSITE" id="PS50164">
    <property type="entry name" value="GIY_YIG"/>
    <property type="match status" value="1"/>
</dbReference>
<dbReference type="Pfam" id="PF00929">
    <property type="entry name" value="RNase_T"/>
    <property type="match status" value="1"/>
</dbReference>
<evidence type="ECO:0000259" key="3">
    <source>
        <dbReference type="PROSITE" id="PS50164"/>
    </source>
</evidence>
<organism evidence="4 5">
    <name type="scientific">Mucilaginibacter gracilis</name>
    <dbReference type="NCBI Taxonomy" id="423350"/>
    <lineage>
        <taxon>Bacteria</taxon>
        <taxon>Pseudomonadati</taxon>
        <taxon>Bacteroidota</taxon>
        <taxon>Sphingobacteriia</taxon>
        <taxon>Sphingobacteriales</taxon>
        <taxon>Sphingobacteriaceae</taxon>
        <taxon>Mucilaginibacter</taxon>
    </lineage>
</organism>
<dbReference type="Proteomes" id="UP000268007">
    <property type="component" value="Unassembled WGS sequence"/>
</dbReference>
<dbReference type="GO" id="GO:0005829">
    <property type="term" value="C:cytosol"/>
    <property type="evidence" value="ECO:0007669"/>
    <property type="project" value="TreeGrafter"/>
</dbReference>
<dbReference type="GO" id="GO:0045004">
    <property type="term" value="P:DNA replication proofreading"/>
    <property type="evidence" value="ECO:0007669"/>
    <property type="project" value="TreeGrafter"/>
</dbReference>
<gene>
    <name evidence="4" type="ORF">BDD43_2922</name>
</gene>
<dbReference type="InterPro" id="IPR036397">
    <property type="entry name" value="RNaseH_sf"/>
</dbReference>
<evidence type="ECO:0000256" key="2">
    <source>
        <dbReference type="ARBA" id="ARBA00026073"/>
    </source>
</evidence>
<sequence>MYAIVDIETTGGHASAHGITEIAIVIHNGSIIVDRFETLVNPGVPIPAYIQALTGINDSMVKNAPAFSQIAQHVYEILQPCTFIAHNVNFDYSFVRHHLLSAGFDLQCPKLCTVRLGHKIFPGLPSYSLGKFCRLMGIDNDARHRAMGDAQATAQLFSLMLLNDKDGHIPQSLKQRSKESSLPSNLPQQHITGLPNAPGVYYFHDAKGKVIYVGKAKNLKKRVKSHFTNNRADQQKQEFLKNIHQITHQTCGTELLAFILETVEIKRLWPKYNRAQKHHEYTYGLYQYEDQRGYLRLAIDKWTKYSAPLYTCNSMLDGYSLLNQLIEAFDLCPKLCFVQRNEEPCSRNLTKPCACQVTETTKRYNSRVDKALAHLKAALSTFAIRDKGRNDDEYSYILIENGEFYGMGYISNSTVTDDGLLSIKSQLTPYPGNGYIKSLVANYAVSNPDRKIEFVA</sequence>
<evidence type="ECO:0000313" key="5">
    <source>
        <dbReference type="Proteomes" id="UP000268007"/>
    </source>
</evidence>
<proteinExistence type="predicted"/>
<dbReference type="InterPro" id="IPR000305">
    <property type="entry name" value="GIY-YIG_endonuc"/>
</dbReference>
<dbReference type="EMBL" id="RBKU01000001">
    <property type="protein sequence ID" value="RKR82737.1"/>
    <property type="molecule type" value="Genomic_DNA"/>
</dbReference>
<dbReference type="InterPro" id="IPR035901">
    <property type="entry name" value="GIY-YIG_endonuc_sf"/>
</dbReference>
<keyword evidence="5" id="KW-1185">Reference proteome</keyword>
<dbReference type="SUPFAM" id="SSF53098">
    <property type="entry name" value="Ribonuclease H-like"/>
    <property type="match status" value="1"/>
</dbReference>
<feature type="domain" description="GIY-YIG" evidence="3">
    <location>
        <begin position="196"/>
        <end position="274"/>
    </location>
</feature>
<dbReference type="PANTHER" id="PTHR30231">
    <property type="entry name" value="DNA POLYMERASE III SUBUNIT EPSILON"/>
    <property type="match status" value="1"/>
</dbReference>
<dbReference type="InterPro" id="IPR012337">
    <property type="entry name" value="RNaseH-like_sf"/>
</dbReference>
<dbReference type="InterPro" id="IPR006054">
    <property type="entry name" value="DnaQ"/>
</dbReference>
<dbReference type="AlphaFoldDB" id="A0A495J1B8"/>
<dbReference type="FunFam" id="3.30.420.10:FF:000045">
    <property type="entry name" value="3'-5' exonuclease DinG"/>
    <property type="match status" value="1"/>
</dbReference>
<dbReference type="CDD" id="cd10434">
    <property type="entry name" value="GIY-YIG_UvrC_Cho"/>
    <property type="match status" value="1"/>
</dbReference>
<dbReference type="CDD" id="cd06127">
    <property type="entry name" value="DEDDh"/>
    <property type="match status" value="1"/>
</dbReference>
<dbReference type="RefSeq" id="WP_121198312.1">
    <property type="nucleotide sequence ID" value="NZ_RBKU01000001.1"/>
</dbReference>
<comment type="caution">
    <text evidence="4">The sequence shown here is derived from an EMBL/GenBank/DDBJ whole genome shotgun (WGS) entry which is preliminary data.</text>
</comment>
<dbReference type="InterPro" id="IPR047296">
    <property type="entry name" value="GIY-YIG_UvrC_Cho"/>
</dbReference>
<dbReference type="SMART" id="SM00479">
    <property type="entry name" value="EXOIII"/>
    <property type="match status" value="1"/>
</dbReference>
<dbReference type="GO" id="GO:0008408">
    <property type="term" value="F:3'-5' exonuclease activity"/>
    <property type="evidence" value="ECO:0007669"/>
    <property type="project" value="TreeGrafter"/>
</dbReference>
<dbReference type="GO" id="GO:0003887">
    <property type="term" value="F:DNA-directed DNA polymerase activity"/>
    <property type="evidence" value="ECO:0007669"/>
    <property type="project" value="InterPro"/>
</dbReference>
<evidence type="ECO:0000256" key="1">
    <source>
        <dbReference type="ARBA" id="ARBA00025483"/>
    </source>
</evidence>
<evidence type="ECO:0000313" key="4">
    <source>
        <dbReference type="EMBL" id="RKR82737.1"/>
    </source>
</evidence>
<protein>
    <submittedName>
        <fullName evidence="4">DNA polymerase-3 subunit epsilon</fullName>
    </submittedName>
</protein>
<dbReference type="GO" id="GO:0003677">
    <property type="term" value="F:DNA binding"/>
    <property type="evidence" value="ECO:0007669"/>
    <property type="project" value="InterPro"/>
</dbReference>
<dbReference type="Pfam" id="PF01541">
    <property type="entry name" value="GIY-YIG"/>
    <property type="match status" value="1"/>
</dbReference>
<accession>A0A495J1B8</accession>
<dbReference type="Gene3D" id="3.40.1440.10">
    <property type="entry name" value="GIY-YIG endonuclease"/>
    <property type="match status" value="1"/>
</dbReference>
<comment type="subunit">
    <text evidence="2">DNA polymerase III contains a core (composed of alpha, epsilon and theta chains) that associates with a tau subunit. This core dimerizes to form the POLIII' complex. PolIII' associates with the gamma complex (composed of gamma, delta, delta', psi and chi chains) and with the beta chain to form the complete DNA polymerase III complex.</text>
</comment>
<comment type="function">
    <text evidence="1">DNA polymerase III is a complex, multichain enzyme responsible for most of the replicative synthesis in bacteria. The epsilon subunit contain the editing function and is a proofreading 3'-5' exonuclease.</text>
</comment>
<dbReference type="SUPFAM" id="SSF82771">
    <property type="entry name" value="GIY-YIG endonuclease"/>
    <property type="match status" value="1"/>
</dbReference>
<name>A0A495J1B8_9SPHI</name>
<dbReference type="Gene3D" id="3.30.420.10">
    <property type="entry name" value="Ribonuclease H-like superfamily/Ribonuclease H"/>
    <property type="match status" value="1"/>
</dbReference>
<dbReference type="NCBIfam" id="TIGR00573">
    <property type="entry name" value="dnaq"/>
    <property type="match status" value="1"/>
</dbReference>
<dbReference type="InterPro" id="IPR013520">
    <property type="entry name" value="Ribonucl_H"/>
</dbReference>